<feature type="domain" description="Csf1 C-terminal region" evidence="3">
    <location>
        <begin position="3154"/>
        <end position="3222"/>
    </location>
</feature>
<evidence type="ECO:0000259" key="3">
    <source>
        <dbReference type="Pfam" id="PF25038"/>
    </source>
</evidence>
<feature type="compositionally biased region" description="Polar residues" evidence="1">
    <location>
        <begin position="197"/>
        <end position="211"/>
    </location>
</feature>
<feature type="region of interest" description="Disordered" evidence="1">
    <location>
        <begin position="305"/>
        <end position="327"/>
    </location>
</feature>
<accession>A0A6A6JSB7</accession>
<reference evidence="4" key="1">
    <citation type="journal article" date="2020" name="Stud. Mycol.">
        <title>101 Dothideomycetes genomes: a test case for predicting lifestyles and emergence of pathogens.</title>
        <authorList>
            <person name="Haridas S."/>
            <person name="Albert R."/>
            <person name="Binder M."/>
            <person name="Bloem J."/>
            <person name="Labutti K."/>
            <person name="Salamov A."/>
            <person name="Andreopoulos B."/>
            <person name="Baker S."/>
            <person name="Barry K."/>
            <person name="Bills G."/>
            <person name="Bluhm B."/>
            <person name="Cannon C."/>
            <person name="Castanera R."/>
            <person name="Culley D."/>
            <person name="Daum C."/>
            <person name="Ezra D."/>
            <person name="Gonzalez J."/>
            <person name="Henrissat B."/>
            <person name="Kuo A."/>
            <person name="Liang C."/>
            <person name="Lipzen A."/>
            <person name="Lutzoni F."/>
            <person name="Magnuson J."/>
            <person name="Mondo S."/>
            <person name="Nolan M."/>
            <person name="Ohm R."/>
            <person name="Pangilinan J."/>
            <person name="Park H.-J."/>
            <person name="Ramirez L."/>
            <person name="Alfaro M."/>
            <person name="Sun H."/>
            <person name="Tritt A."/>
            <person name="Yoshinaga Y."/>
            <person name="Zwiers L.-H."/>
            <person name="Turgeon B."/>
            <person name="Goodwin S."/>
            <person name="Spatafora J."/>
            <person name="Crous P."/>
            <person name="Grigoriev I."/>
        </authorList>
    </citation>
    <scope>NUCLEOTIDE SEQUENCE</scope>
    <source>
        <strain evidence="4">CBS 379.55</strain>
    </source>
</reference>
<feature type="domain" description="Csf1 N-terminal" evidence="2">
    <location>
        <begin position="855"/>
        <end position="1161"/>
    </location>
</feature>
<evidence type="ECO:0000256" key="1">
    <source>
        <dbReference type="SAM" id="MobiDB-lite"/>
    </source>
</evidence>
<feature type="region of interest" description="Disordered" evidence="1">
    <location>
        <begin position="2513"/>
        <end position="2533"/>
    </location>
</feature>
<dbReference type="Proteomes" id="UP000800097">
    <property type="component" value="Unassembled WGS sequence"/>
</dbReference>
<feature type="region of interest" description="Disordered" evidence="1">
    <location>
        <begin position="168"/>
        <end position="211"/>
    </location>
</feature>
<organism evidence="4 5">
    <name type="scientific">Westerdykella ornata</name>
    <dbReference type="NCBI Taxonomy" id="318751"/>
    <lineage>
        <taxon>Eukaryota</taxon>
        <taxon>Fungi</taxon>
        <taxon>Dikarya</taxon>
        <taxon>Ascomycota</taxon>
        <taxon>Pezizomycotina</taxon>
        <taxon>Dothideomycetes</taxon>
        <taxon>Pleosporomycetidae</taxon>
        <taxon>Pleosporales</taxon>
        <taxon>Sporormiaceae</taxon>
        <taxon>Westerdykella</taxon>
    </lineage>
</organism>
<feature type="domain" description="Csf1 C-terminal region" evidence="3">
    <location>
        <begin position="2452"/>
        <end position="3098"/>
    </location>
</feature>
<dbReference type="PANTHER" id="PTHR32085:SF3">
    <property type="entry name" value="PROTEIN CSF1"/>
    <property type="match status" value="1"/>
</dbReference>
<evidence type="ECO:0000259" key="2">
    <source>
        <dbReference type="Pfam" id="PF21678"/>
    </source>
</evidence>
<evidence type="ECO:0008006" key="6">
    <source>
        <dbReference type="Google" id="ProtNLM"/>
    </source>
</evidence>
<dbReference type="OrthoDB" id="10051416at2759"/>
<feature type="compositionally biased region" description="Basic and acidic residues" evidence="1">
    <location>
        <begin position="3119"/>
        <end position="3134"/>
    </location>
</feature>
<feature type="compositionally biased region" description="Basic and acidic residues" evidence="1">
    <location>
        <begin position="1108"/>
        <end position="1124"/>
    </location>
</feature>
<proteinExistence type="predicted"/>
<dbReference type="PANTHER" id="PTHR32085">
    <property type="entry name" value="PROTEIN CSF1"/>
    <property type="match status" value="1"/>
</dbReference>
<evidence type="ECO:0000313" key="5">
    <source>
        <dbReference type="Proteomes" id="UP000800097"/>
    </source>
</evidence>
<keyword evidence="5" id="KW-1185">Reference proteome</keyword>
<feature type="compositionally biased region" description="Low complexity" evidence="1">
    <location>
        <begin position="1195"/>
        <end position="1209"/>
    </location>
</feature>
<evidence type="ECO:0000313" key="4">
    <source>
        <dbReference type="EMBL" id="KAF2279287.1"/>
    </source>
</evidence>
<dbReference type="Pfam" id="PF21678">
    <property type="entry name" value="Csf1_N"/>
    <property type="match status" value="2"/>
</dbReference>
<protein>
    <recommendedName>
        <fullName evidence="6">Fermentation associated protein</fullName>
    </recommendedName>
</protein>
<feature type="region of interest" description="Disordered" evidence="1">
    <location>
        <begin position="522"/>
        <end position="560"/>
    </location>
</feature>
<dbReference type="GeneID" id="54546596"/>
<feature type="compositionally biased region" description="Low complexity" evidence="1">
    <location>
        <begin position="3097"/>
        <end position="3111"/>
    </location>
</feature>
<sequence>MLVCCILAVFFLFYFNRLFATLVSYGIRAYTWHKFHAYIDIQALQISLLGGRLFFKDIRYHGHNQTILVHGGHVTWQYWLRRVRDAEVYSTEAPPGRGTGPKTPDTRSTSSDISGRTDDQAERGGSQSQKRLSCRVTVKISGLEAFMYNRSPAYDVIVEALQRKANAAQSQGSKAPMPGQQCPSNSLSERFDDLNGNKVQPTLTEPSAGQSTSQDALPCFLRLLPISVECNKGAVVVGNEHTDAVITAHFDKASGEFDAGKSGPLDMYRQIFNFSFTHPVVRMVPNPDHKSSQLDFAAQIKHESAEAPIGQGQEDSEKQNKRKRKPWRTSIALSSLFSKSSDSVRTDIDSKTRKRKKYHEAQFKLPGEENWRGLTRYLADQGNGGHTEWLEVQYASASVLLDSPRIDLSFHWDVPGLVPGEMENSSHVDPAYPDDINGSIPPAYGMDIQLHGGTINYGPWADRHRAALQAMYFPGLHVDAEPASALVAGNARVLTIFKIHITIEDDTVVRIPIREFSKDWKWKGKAKPTPARDKQPANKLTGKPKSRKRTKHRDNAPGGGRPFGWIDVKVAGNTSLNYIMDMVPSKTGYHNKLDIDVISTEVSSSVNHGLLWRSGHVSLDCDLSNPLGWNSLRKWVFSISCQDLELFLLRDHLFLLTDLVTDWGSGAGPDYFTFVPFQYLLKVNFDNFKLYLNTNDSNIINNPADLDDNNFIILYGRNLHGDVVIPLDRFRPLQNEITFDLRGRALGLELCMPPRNTLKSFIKSTNVASVGDLVLKGSHTYMTDTSPESTDRLFMDIQGSGLILDLYGWLVHHFLKLKDNYFGEDLHFKTLDEFQGLSNHPVATEMTAQSGHPSKSSNDLDVILCISAEQGMVSLPSNLYSSDNCIRVDIPYASADLRFTNYYMDLMVNFSPVSLSVATSIADPEQGTKIATGQTEMFIDSLEIYGHRLFGLPPAEPTYVCNWDFDVGTVSGECTPKFIETAVGAARSFAFTFDDPENSLATADPIVIHDSTFLRLKTREFRLWFHIATEAMLLTAGPLTIDFNDWAGTRFSQRVNVSIPDLSLAMVDAKSAFRHRTQASEKQAVQTHAFLQTNLTIDMLRRKLDFSKDRSRQQTHMRRQDQRTHRTPFLFIDQSADDHNRNGEKDIRAPAMQFPDLPHPVFLYRPSERGSTVSSDYHFEPVSTTVPQLGRVPLRSTSTSSLARSIKSSYRGRKDHQVKLSGRHTALDGRHSRAGDPLMAKRFTPDEGIKKENSPPTSLAWSSPLATPHFPLAHIETDLTEVPHIPEVRADLSIADDETAYFNDISTSHLDEDFDHITLIITAEPGVRGFCSPDAVRCMSNLLSVILPKAPEDLLDEFHVCVMDKVLESAKLREGKGKSVDICVRVPFAHFRFLNEYAEESSQASGKDQYDIILNRLNLAARVKKSTAHQALENTVALHTVLDSLGFSITERKRPDAHEDVAIQAELKDILFWALRKKEASMHISFRTLRAATASKQISYLTDLILRTAILGDELVTCFNQVKDAHQLRLQYLAWFLSDVQSRFGEPTFMTKASFALRTDRDHLRNHDSWKIISRLRHIWRSLSIAEQHKLTEDCAQRSIACPTGVKEMTIARWDQWRTWELGHAKSSLAMKVLFDLPSEQGPVRPSVPVRLDVRAHSLSMVIDPGPTQSEASLRILTLNIAAIPPSQPTGLMLLPSQITKKSTTVQLGTEETSIRLRWELCELIEILITKFQHNALGQRGPPQHTSIPASTPSEEHEVQFVYVSDRAEVCLDTINLRASAEGEGLRFSVANSIRPPHKADEVFTALIHLEQAVMQLGARTRPLVVSQYDRPSLYVALSEFGHGKPIPGNIKLAGTSRTIKMRVKEDILGTIEVIDLVLRDEVAYLHKQTTALKSSVEQEPGESVVTAAGRLEEQLPEITLALFMDAYTVELALLQSLAWKITGSSGRISVVPALGQEKMLKVDYDLAAHRHEMVSTSPESPSVISSLELPPFNGRLIAKLTPTETRISASGIVETIHLQGSEIQAIVATLNKPEFSNFLTAIKEDIGILQTHVAEVFPKNAPLAVAEDSQSSPDLLFDVGMTLSGLVIVANAPGRLPSSATASLSIELASILLKATNISPDQSRLDLPESVAHLGELTVALTLSDAETIRRCGDLAFGASLHATTQEESSGRQRVIRVRSSGMEVNMFADTASAVVDVVNHLQDKIKDLDLSKERKILRRLRHSTGRISHRQDTTEPPLDQESVSSGGFFTSTYDIELSKIQVSWIVGTSIPPYAHTEVEDLVLSFRTIRFHTRKAEVARLMIEDMRLQMVPISAPKDTRSLNSALLPEVVFYVRYSSTNDGRNVAFQAAGKSLDLCLNSRFILPANIIERSIALAGRKFHAASATWSMTPTTTGAQRKNPFGNKRFASILVGANFAGAVVHITARDPEQSAGQRPTKAQQKGRYSQFIGDESKSSMVLKAPGIALKVEYKDDGHDPSMNGELRIDGSSNTLYPTVVPLLIDIADSIKGVVRDKPDQPSATDNGFDNAPKPLAKLPSEENLITADPSAILGRTRLNLGLRICKQEFSLSCQPIARVVANAKLDDIYITVNNVKSEEHGHFFAASAVFEKLVTKVQHVYSRESTFGFEVDAVVLSLMNSKHLSGTGGISAILKFDPTRVRINARQLQDFLLFREIWLPPEMRQASKPPTEDVRANHPEYLIQRYEQATAATAFPWNANVTLSDVRIDLDLGQAIGKSSLHIHSLWASSRKSTNWEQNMCIGAEKIALESTGRTSGFAELHGVRVRTFISWPSSAGVRLAPLVQASLGFNQFRVKSSFDYQTFATADIANFNFLMYNVRDPKKTGSDRLVNILDGDKIFVCCTATSAAQGLALYQAIQRLVQENQQAYAQSLKEIEKYLRRSSSIPGPLDRSPSQGMIARKKEENEFKAPIFLHTDAVVTLRSINFGVFPSNFVDNQMLSIEAGDVQARFAAAFEEGKIRSGLGLTLGKLSVALAGIPTPKQTTPASDLTIEDVLDRARSARGGIIVRVPKVVANMHTWQAPDSNAIDYIFQSNLEGKVDVGWNYSRISYIKGMWSNHSRTLASRLGKPLPESNIKITSSQETPSTPSSTASFLKSPFGSKDKSAEKGTDKDKETVTPSDPSKPQGKITAEIKVPQSRYTYHALEPPIIETPQLRDMGEATPPLEWIGLHRDRLPNVTHQVVIVALLEMAREVEEAYKRILGSS</sequence>
<feature type="domain" description="Csf1 N-terminal" evidence="2">
    <location>
        <begin position="122"/>
        <end position="837"/>
    </location>
</feature>
<name>A0A6A6JSB7_WESOR</name>
<dbReference type="EMBL" id="ML986486">
    <property type="protein sequence ID" value="KAF2279287.1"/>
    <property type="molecule type" value="Genomic_DNA"/>
</dbReference>
<dbReference type="Pfam" id="PF25038">
    <property type="entry name" value="Csf1_C"/>
    <property type="match status" value="2"/>
</dbReference>
<feature type="region of interest" description="Disordered" evidence="1">
    <location>
        <begin position="3085"/>
        <end position="3149"/>
    </location>
</feature>
<dbReference type="RefSeq" id="XP_033656826.1">
    <property type="nucleotide sequence ID" value="XM_033793421.1"/>
</dbReference>
<feature type="compositionally biased region" description="Basic residues" evidence="1">
    <location>
        <begin position="542"/>
        <end position="552"/>
    </location>
</feature>
<feature type="region of interest" description="Disordered" evidence="1">
    <location>
        <begin position="1195"/>
        <end position="1217"/>
    </location>
</feature>
<dbReference type="InterPro" id="IPR048636">
    <property type="entry name" value="Csf1_N"/>
</dbReference>
<dbReference type="GO" id="GO:0016020">
    <property type="term" value="C:membrane"/>
    <property type="evidence" value="ECO:0007669"/>
    <property type="project" value="InterPro"/>
</dbReference>
<feature type="region of interest" description="Disordered" evidence="1">
    <location>
        <begin position="90"/>
        <end position="130"/>
    </location>
</feature>
<dbReference type="InterPro" id="IPR029636">
    <property type="entry name" value="Csf1"/>
</dbReference>
<gene>
    <name evidence="4" type="ORF">EI97DRAFT_171603</name>
</gene>
<dbReference type="GO" id="GO:0006113">
    <property type="term" value="P:fermentation"/>
    <property type="evidence" value="ECO:0007669"/>
    <property type="project" value="InterPro"/>
</dbReference>
<dbReference type="InterPro" id="IPR056779">
    <property type="entry name" value="Csf1_C"/>
</dbReference>
<feature type="region of interest" description="Disordered" evidence="1">
    <location>
        <begin position="1108"/>
        <end position="1127"/>
    </location>
</feature>